<keyword evidence="4" id="KW-0274">FAD</keyword>
<dbReference type="Proteomes" id="UP000319263">
    <property type="component" value="Chromosome"/>
</dbReference>
<comment type="similarity">
    <text evidence="2">Belongs to the FAD-binding oxidoreductase/transferase type 4 family.</text>
</comment>
<evidence type="ECO:0000256" key="5">
    <source>
        <dbReference type="ARBA" id="ARBA00023002"/>
    </source>
</evidence>
<dbReference type="EMBL" id="CP041692">
    <property type="protein sequence ID" value="QDP97698.1"/>
    <property type="molecule type" value="Genomic_DNA"/>
</dbReference>
<sequence length="455" mass="47531">MSSAALDDLINAVGPDVVTCDAVVMDRYRYDWAHDERAGMPLAVVRAETAEHVQAAVRWAAEHRVPVVPRGAGSGLSGGSTAVDHGLVISTERMRAISIDPAARVAIVEPGALNAEVKAAAAEHGLWYPPDPSSYEICSIGGNLATNAGGLCCVKYGVTTDYVLGLDVVMADGTLIKLGGIRVKDVAGLSLTKLFVGSEGTLGVITRGILKLVPKQPDKATLVATFADVEAAARAVVGMCAQIRPSMLELMDGLSINIVEDYLHMDLDRTAGAMLIAQSDAPGGARALEISIMEKVCAELGAKECFVTEDPDEGELFVAARRAAFPAIERRGSLLLEDVGVAVPLLPELIDGVAKIAQQNGIEIPVVAHAGDGNTHPNIIYDASDPDSRARAHGAFDQVMQLAISLGGTITGEHGVGRLKKDALPDLLGPDVMALSHKIKNALDPDGIMNPGAVL</sequence>
<dbReference type="SUPFAM" id="SSF55103">
    <property type="entry name" value="FAD-linked oxidases, C-terminal domain"/>
    <property type="match status" value="1"/>
</dbReference>
<feature type="domain" description="FAD-binding PCMH-type" evidence="6">
    <location>
        <begin position="37"/>
        <end position="215"/>
    </location>
</feature>
<dbReference type="SUPFAM" id="SSF56176">
    <property type="entry name" value="FAD-binding/transporter-associated domain-like"/>
    <property type="match status" value="1"/>
</dbReference>
<dbReference type="RefSeq" id="WP_143987655.1">
    <property type="nucleotide sequence ID" value="NZ_CP041692.1"/>
</dbReference>
<dbReference type="InterPro" id="IPR016166">
    <property type="entry name" value="FAD-bd_PCMH"/>
</dbReference>
<evidence type="ECO:0000313" key="8">
    <source>
        <dbReference type="Proteomes" id="UP000319263"/>
    </source>
</evidence>
<dbReference type="PROSITE" id="PS51387">
    <property type="entry name" value="FAD_PCMH"/>
    <property type="match status" value="1"/>
</dbReference>
<dbReference type="FunFam" id="1.10.45.10:FF:000001">
    <property type="entry name" value="D-lactate dehydrogenase mitochondrial"/>
    <property type="match status" value="1"/>
</dbReference>
<dbReference type="PANTHER" id="PTHR42934:SF2">
    <property type="entry name" value="GLYCOLATE OXIDASE SUBUNIT GLCD"/>
    <property type="match status" value="1"/>
</dbReference>
<dbReference type="InterPro" id="IPR016169">
    <property type="entry name" value="FAD-bd_PCMH_sub2"/>
</dbReference>
<evidence type="ECO:0000256" key="2">
    <source>
        <dbReference type="ARBA" id="ARBA00008000"/>
    </source>
</evidence>
<dbReference type="Pfam" id="PF02913">
    <property type="entry name" value="FAD-oxidase_C"/>
    <property type="match status" value="1"/>
</dbReference>
<dbReference type="Pfam" id="PF01565">
    <property type="entry name" value="FAD_binding_4"/>
    <property type="match status" value="1"/>
</dbReference>
<dbReference type="InterPro" id="IPR016171">
    <property type="entry name" value="Vanillyl_alc_oxidase_C-sub2"/>
</dbReference>
<organism evidence="7 8">
    <name type="scientific">Microlunatus elymi</name>
    <dbReference type="NCBI Taxonomy" id="2596828"/>
    <lineage>
        <taxon>Bacteria</taxon>
        <taxon>Bacillati</taxon>
        <taxon>Actinomycetota</taxon>
        <taxon>Actinomycetes</taxon>
        <taxon>Propionibacteriales</taxon>
        <taxon>Propionibacteriaceae</taxon>
        <taxon>Microlunatus</taxon>
    </lineage>
</organism>
<dbReference type="GO" id="GO:0071949">
    <property type="term" value="F:FAD binding"/>
    <property type="evidence" value="ECO:0007669"/>
    <property type="project" value="InterPro"/>
</dbReference>
<dbReference type="OrthoDB" id="9811557at2"/>
<evidence type="ECO:0000256" key="3">
    <source>
        <dbReference type="ARBA" id="ARBA00022630"/>
    </source>
</evidence>
<dbReference type="InterPro" id="IPR004113">
    <property type="entry name" value="FAD-bd_oxidored_4_C"/>
</dbReference>
<dbReference type="InterPro" id="IPR051914">
    <property type="entry name" value="FAD-linked_OxidoTrans_Type4"/>
</dbReference>
<name>A0A516Q2R5_9ACTN</name>
<evidence type="ECO:0000259" key="6">
    <source>
        <dbReference type="PROSITE" id="PS51387"/>
    </source>
</evidence>
<dbReference type="FunFam" id="3.30.465.10:FF:000036">
    <property type="entry name" value="Putative FAD-linked oxidoreductase"/>
    <property type="match status" value="1"/>
</dbReference>
<dbReference type="Gene3D" id="3.30.70.2740">
    <property type="match status" value="1"/>
</dbReference>
<evidence type="ECO:0000256" key="1">
    <source>
        <dbReference type="ARBA" id="ARBA00001974"/>
    </source>
</evidence>
<accession>A0A516Q2R5</accession>
<dbReference type="FunFam" id="3.30.70.2740:FF:000001">
    <property type="entry name" value="D-lactate dehydrogenase mitochondrial"/>
    <property type="match status" value="1"/>
</dbReference>
<dbReference type="InterPro" id="IPR016164">
    <property type="entry name" value="FAD-linked_Oxase-like_C"/>
</dbReference>
<dbReference type="GO" id="GO:0016491">
    <property type="term" value="F:oxidoreductase activity"/>
    <property type="evidence" value="ECO:0007669"/>
    <property type="project" value="UniProtKB-KW"/>
</dbReference>
<keyword evidence="3" id="KW-0285">Flavoprotein</keyword>
<dbReference type="Gene3D" id="1.10.45.10">
    <property type="entry name" value="Vanillyl-alcohol Oxidase, Chain A, domain 4"/>
    <property type="match status" value="1"/>
</dbReference>
<dbReference type="InterPro" id="IPR036318">
    <property type="entry name" value="FAD-bd_PCMH-like_sf"/>
</dbReference>
<keyword evidence="8" id="KW-1185">Reference proteome</keyword>
<reference evidence="7 8" key="1">
    <citation type="submission" date="2019-07" db="EMBL/GenBank/DDBJ databases">
        <title>Microlunatus dokdonensis sp. nov. isolated from the rhizospheric soil of the wild plant Elymus tsukushiensis.</title>
        <authorList>
            <person name="Ghim S.-Y."/>
            <person name="Hwang Y.-J."/>
            <person name="Son J.-S."/>
            <person name="Shin J.-H."/>
        </authorList>
    </citation>
    <scope>NUCLEOTIDE SEQUENCE [LARGE SCALE GENOMIC DNA]</scope>
    <source>
        <strain evidence="7 8">KUDC0627</strain>
    </source>
</reference>
<comment type="cofactor">
    <cofactor evidence="1">
        <name>FAD</name>
        <dbReference type="ChEBI" id="CHEBI:57692"/>
    </cofactor>
</comment>
<protein>
    <submittedName>
        <fullName evidence="7">FAD-binding protein</fullName>
    </submittedName>
</protein>
<dbReference type="AlphaFoldDB" id="A0A516Q2R5"/>
<gene>
    <name evidence="7" type="ORF">FOE78_18880</name>
</gene>
<keyword evidence="5" id="KW-0560">Oxidoreductase</keyword>
<dbReference type="PANTHER" id="PTHR42934">
    <property type="entry name" value="GLYCOLATE OXIDASE SUBUNIT GLCD"/>
    <property type="match status" value="1"/>
</dbReference>
<dbReference type="InterPro" id="IPR006094">
    <property type="entry name" value="Oxid_FAD_bind_N"/>
</dbReference>
<dbReference type="Gene3D" id="3.30.465.10">
    <property type="match status" value="1"/>
</dbReference>
<evidence type="ECO:0000256" key="4">
    <source>
        <dbReference type="ARBA" id="ARBA00022827"/>
    </source>
</evidence>
<proteinExistence type="inferred from homology"/>
<dbReference type="KEGG" id="mik:FOE78_18880"/>
<evidence type="ECO:0000313" key="7">
    <source>
        <dbReference type="EMBL" id="QDP97698.1"/>
    </source>
</evidence>